<organism evidence="6 7">
    <name type="scientific">Ruminococcus flavefaciens</name>
    <dbReference type="NCBI Taxonomy" id="1265"/>
    <lineage>
        <taxon>Bacteria</taxon>
        <taxon>Bacillati</taxon>
        <taxon>Bacillota</taxon>
        <taxon>Clostridia</taxon>
        <taxon>Eubacteriales</taxon>
        <taxon>Oscillospiraceae</taxon>
        <taxon>Ruminococcus</taxon>
    </lineage>
</organism>
<comment type="catalytic activity">
    <reaction evidence="5">
        <text>Co-precorrin-5B + S-adenosyl-L-methionine = Co-precorrin-6A + S-adenosyl-L-homocysteine</text>
        <dbReference type="Rhea" id="RHEA:26285"/>
        <dbReference type="ChEBI" id="CHEBI:57856"/>
        <dbReference type="ChEBI" id="CHEBI:59789"/>
        <dbReference type="ChEBI" id="CHEBI:60063"/>
        <dbReference type="ChEBI" id="CHEBI:60064"/>
        <dbReference type="EC" id="2.1.1.195"/>
    </reaction>
</comment>
<dbReference type="PANTHER" id="PTHR35863">
    <property type="entry name" value="COBALT-PRECORRIN-5B C(1)-METHYLTRANSFERASE"/>
    <property type="match status" value="1"/>
</dbReference>
<name>A0A1M7LVV4_RUMFL</name>
<keyword evidence="3 5" id="KW-0808">Transferase</keyword>
<evidence type="ECO:0000256" key="5">
    <source>
        <dbReference type="HAMAP-Rule" id="MF_00787"/>
    </source>
</evidence>
<evidence type="ECO:0000256" key="1">
    <source>
        <dbReference type="ARBA" id="ARBA00022573"/>
    </source>
</evidence>
<dbReference type="EMBL" id="FRCT01000016">
    <property type="protein sequence ID" value="SHM82266.1"/>
    <property type="molecule type" value="Genomic_DNA"/>
</dbReference>
<dbReference type="SUPFAM" id="SSF111342">
    <property type="entry name" value="CbiD-like"/>
    <property type="match status" value="1"/>
</dbReference>
<dbReference type="InterPro" id="IPR036074">
    <property type="entry name" value="CbiD_sf"/>
</dbReference>
<sequence length="380" mass="40490">MKLEEYIYKGSQKMRCGYTTGSCATAAAKAAAEMLLTGRKSASAEILTPKGIVIRPDIIEPVITEKTASCAVEKDSGDDPDITNGIKVFAAVSLADKGVKILGGEGIGVVTKAGLDQPVGEAAINSVPRKMITSAVMETAEKYGYSGGFEVVISVPEGAELAKKTYNPRMGIEGGISIIGTSGIVEPMSNTALIETIRTEAKMRRAEGQRNMLLTIGNYSESFVQDEMPFSLERSVTCSNFIGDAIDIGIELGFSSILIVGHIGKLVKLGAGIMNTHSSWADGRMEVLVTCGLLAGADTETLKKLPDCATADAAMDILAEAGYLDKTLEILSSRMDYYLRGRVKDEIKIAALAFSYKREINVRTAFADELINAISEEENG</sequence>
<evidence type="ECO:0000256" key="4">
    <source>
        <dbReference type="ARBA" id="ARBA00022691"/>
    </source>
</evidence>
<keyword evidence="1 5" id="KW-0169">Cobalamin biosynthesis</keyword>
<dbReference type="Proteomes" id="UP000184394">
    <property type="component" value="Unassembled WGS sequence"/>
</dbReference>
<comment type="pathway">
    <text evidence="5">Cofactor biosynthesis; adenosylcobalamin biosynthesis; cob(II)yrinate a,c-diamide from sirohydrochlorin (anaerobic route): step 6/10.</text>
</comment>
<reference evidence="6 7" key="1">
    <citation type="submission" date="2016-11" db="EMBL/GenBank/DDBJ databases">
        <authorList>
            <person name="Jaros S."/>
            <person name="Januszkiewicz K."/>
            <person name="Wedrychowicz H."/>
        </authorList>
    </citation>
    <scope>NUCLEOTIDE SEQUENCE [LARGE SCALE GENOMIC DNA]</scope>
    <source>
        <strain evidence="6 7">Y1</strain>
    </source>
</reference>
<dbReference type="Gene3D" id="3.30.2110.10">
    <property type="entry name" value="CbiD-like"/>
    <property type="match status" value="1"/>
</dbReference>
<proteinExistence type="inferred from homology"/>
<dbReference type="NCBIfam" id="TIGR00312">
    <property type="entry name" value="cbiD"/>
    <property type="match status" value="1"/>
</dbReference>
<dbReference type="OrthoDB" id="6439987at2"/>
<dbReference type="GO" id="GO:0032259">
    <property type="term" value="P:methylation"/>
    <property type="evidence" value="ECO:0007669"/>
    <property type="project" value="UniProtKB-KW"/>
</dbReference>
<evidence type="ECO:0000313" key="7">
    <source>
        <dbReference type="Proteomes" id="UP000184394"/>
    </source>
</evidence>
<gene>
    <name evidence="5" type="primary">cbiD</name>
    <name evidence="6" type="ORF">SAMN04487860_11621</name>
</gene>
<evidence type="ECO:0000313" key="6">
    <source>
        <dbReference type="EMBL" id="SHM82266.1"/>
    </source>
</evidence>
<protein>
    <recommendedName>
        <fullName evidence="5">Cobalt-precorrin-5B C(1)-methyltransferase</fullName>
        <ecNumber evidence="5">2.1.1.195</ecNumber>
    </recommendedName>
    <alternativeName>
        <fullName evidence="5">Cobalt-precorrin-6A synthase</fullName>
    </alternativeName>
</protein>
<dbReference type="UniPathway" id="UPA00148">
    <property type="reaction ID" value="UER00227"/>
</dbReference>
<dbReference type="GO" id="GO:0043780">
    <property type="term" value="F:cobalt-precorrin-5B C1-methyltransferase activity"/>
    <property type="evidence" value="ECO:0007669"/>
    <property type="project" value="RHEA"/>
</dbReference>
<keyword evidence="2 5" id="KW-0489">Methyltransferase</keyword>
<dbReference type="AlphaFoldDB" id="A0A1M7LVV4"/>
<dbReference type="RefSeq" id="WP_072952099.1">
    <property type="nucleotide sequence ID" value="NZ_FRCT01000016.1"/>
</dbReference>
<accession>A0A1M7LVV4</accession>
<dbReference type="PIRSF" id="PIRSF026782">
    <property type="entry name" value="CbiD"/>
    <property type="match status" value="1"/>
</dbReference>
<dbReference type="EC" id="2.1.1.195" evidence="5"/>
<dbReference type="GO" id="GO:0019251">
    <property type="term" value="P:anaerobic cobalamin biosynthetic process"/>
    <property type="evidence" value="ECO:0007669"/>
    <property type="project" value="UniProtKB-UniRule"/>
</dbReference>
<evidence type="ECO:0000256" key="2">
    <source>
        <dbReference type="ARBA" id="ARBA00022603"/>
    </source>
</evidence>
<dbReference type="Pfam" id="PF01888">
    <property type="entry name" value="CbiD"/>
    <property type="match status" value="1"/>
</dbReference>
<comment type="similarity">
    <text evidence="5">Belongs to the CbiD family.</text>
</comment>
<dbReference type="InterPro" id="IPR002748">
    <property type="entry name" value="CbiD"/>
</dbReference>
<dbReference type="PANTHER" id="PTHR35863:SF1">
    <property type="entry name" value="COBALT-PRECORRIN-5B C(1)-METHYLTRANSFERASE"/>
    <property type="match status" value="1"/>
</dbReference>
<keyword evidence="4 5" id="KW-0949">S-adenosyl-L-methionine</keyword>
<evidence type="ECO:0000256" key="3">
    <source>
        <dbReference type="ARBA" id="ARBA00022679"/>
    </source>
</evidence>
<dbReference type="HAMAP" id="MF_00787">
    <property type="entry name" value="CbiD"/>
    <property type="match status" value="1"/>
</dbReference>
<comment type="function">
    <text evidence="5">Catalyzes the methylation of C-1 in cobalt-precorrin-5B to form cobalt-precorrin-6A.</text>
</comment>